<dbReference type="STRING" id="670580.A0A1X6ND02"/>
<dbReference type="SUPFAM" id="SSF48317">
    <property type="entry name" value="Acid phosphatase/Vanadium-dependent haloperoxidase"/>
    <property type="match status" value="1"/>
</dbReference>
<evidence type="ECO:0000259" key="2">
    <source>
        <dbReference type="Pfam" id="PF01569"/>
    </source>
</evidence>
<evidence type="ECO:0000313" key="4">
    <source>
        <dbReference type="Proteomes" id="UP000194127"/>
    </source>
</evidence>
<dbReference type="RefSeq" id="XP_024343321.1">
    <property type="nucleotide sequence ID" value="XM_024484191.1"/>
</dbReference>
<feature type="domain" description="Phosphatidic acid phosphatase type 2/haloperoxidase" evidence="2">
    <location>
        <begin position="78"/>
        <end position="161"/>
    </location>
</feature>
<proteinExistence type="predicted"/>
<accession>A0A1X6ND02</accession>
<evidence type="ECO:0000256" key="1">
    <source>
        <dbReference type="SAM" id="Phobius"/>
    </source>
</evidence>
<feature type="transmembrane region" description="Helical" evidence="1">
    <location>
        <begin position="22"/>
        <end position="43"/>
    </location>
</feature>
<keyword evidence="1" id="KW-1133">Transmembrane helix</keyword>
<keyword evidence="1" id="KW-0812">Transmembrane</keyword>
<dbReference type="Pfam" id="PF01569">
    <property type="entry name" value="PAP2"/>
    <property type="match status" value="1"/>
</dbReference>
<dbReference type="OrthoDB" id="302705at2759"/>
<name>A0A1X6ND02_9APHY</name>
<dbReference type="Proteomes" id="UP000194127">
    <property type="component" value="Unassembled WGS sequence"/>
</dbReference>
<dbReference type="GeneID" id="36329140"/>
<reference evidence="3 4" key="1">
    <citation type="submission" date="2017-04" db="EMBL/GenBank/DDBJ databases">
        <title>Genome Sequence of the Model Brown-Rot Fungus Postia placenta SB12.</title>
        <authorList>
            <consortium name="DOE Joint Genome Institute"/>
            <person name="Gaskell J."/>
            <person name="Kersten P."/>
            <person name="Larrondo L.F."/>
            <person name="Canessa P."/>
            <person name="Martinez D."/>
            <person name="Hibbett D."/>
            <person name="Schmoll M."/>
            <person name="Kubicek C.P."/>
            <person name="Martinez A.T."/>
            <person name="Yadav J."/>
            <person name="Master E."/>
            <person name="Magnuson J.K."/>
            <person name="James T."/>
            <person name="Yaver D."/>
            <person name="Berka R."/>
            <person name="Labutti K."/>
            <person name="Lipzen A."/>
            <person name="Aerts A."/>
            <person name="Barry K."/>
            <person name="Henrissat B."/>
            <person name="Blanchette R."/>
            <person name="Grigoriev I."/>
            <person name="Cullen D."/>
        </authorList>
    </citation>
    <scope>NUCLEOTIDE SEQUENCE [LARGE SCALE GENOMIC DNA]</scope>
    <source>
        <strain evidence="3 4">MAD-698-R-SB12</strain>
    </source>
</reference>
<feature type="transmembrane region" description="Helical" evidence="1">
    <location>
        <begin position="144"/>
        <end position="162"/>
    </location>
</feature>
<keyword evidence="1" id="KW-0472">Membrane</keyword>
<gene>
    <name evidence="3" type="ORF">POSPLADRAFT_1132245</name>
</gene>
<dbReference type="AlphaFoldDB" id="A0A1X6ND02"/>
<evidence type="ECO:0000313" key="3">
    <source>
        <dbReference type="EMBL" id="OSX66527.1"/>
    </source>
</evidence>
<feature type="transmembrane region" description="Helical" evidence="1">
    <location>
        <begin position="93"/>
        <end position="112"/>
    </location>
</feature>
<dbReference type="Gene3D" id="1.20.144.10">
    <property type="entry name" value="Phosphatidic acid phosphatase type 2/haloperoxidase"/>
    <property type="match status" value="1"/>
</dbReference>
<sequence length="229" mass="26468">MCSHILPAYTPNIDHESSTTSIVLALLTLSPILINPAYAVLVVQTRELFFLEMWAGQMLCEAFNWGLKHIIKEKRPNFELGDGYGFPSSHSQWMGYFAAFLLCHITFCHRFVSTGYRLLDLAWRSLAELVCNSYHLSYHSAHQVLWGVLIGAFFGTSYYTVIELIPCKYPASTLGQVRAAVLSNPISSWFRLRDGWAVWGDSGTEDQWQRWRSEWNRRRLQIQKDIKRE</sequence>
<protein>
    <recommendedName>
        <fullName evidence="2">Phosphatidic acid phosphatase type 2/haloperoxidase domain-containing protein</fullName>
    </recommendedName>
</protein>
<organism evidence="3 4">
    <name type="scientific">Postia placenta MAD-698-R-SB12</name>
    <dbReference type="NCBI Taxonomy" id="670580"/>
    <lineage>
        <taxon>Eukaryota</taxon>
        <taxon>Fungi</taxon>
        <taxon>Dikarya</taxon>
        <taxon>Basidiomycota</taxon>
        <taxon>Agaricomycotina</taxon>
        <taxon>Agaricomycetes</taxon>
        <taxon>Polyporales</taxon>
        <taxon>Adustoporiaceae</taxon>
        <taxon>Rhodonia</taxon>
    </lineage>
</organism>
<dbReference type="UniPathway" id="UPA00378"/>
<dbReference type="EMBL" id="KZ110592">
    <property type="protein sequence ID" value="OSX66527.1"/>
    <property type="molecule type" value="Genomic_DNA"/>
</dbReference>
<keyword evidence="4" id="KW-1185">Reference proteome</keyword>
<dbReference type="InterPro" id="IPR036938">
    <property type="entry name" value="PAP2/HPO_sf"/>
</dbReference>
<dbReference type="InterPro" id="IPR000326">
    <property type="entry name" value="PAP2/HPO"/>
</dbReference>